<feature type="compositionally biased region" description="Polar residues" evidence="1">
    <location>
        <begin position="28"/>
        <end position="39"/>
    </location>
</feature>
<evidence type="ECO:0000256" key="1">
    <source>
        <dbReference type="SAM" id="MobiDB-lite"/>
    </source>
</evidence>
<feature type="compositionally biased region" description="Low complexity" evidence="1">
    <location>
        <begin position="47"/>
        <end position="59"/>
    </location>
</feature>
<keyword evidence="3" id="KW-1185">Reference proteome</keyword>
<feature type="region of interest" description="Disordered" evidence="1">
    <location>
        <begin position="1"/>
        <end position="64"/>
    </location>
</feature>
<accession>A0A2T4CG19</accession>
<dbReference type="AlphaFoldDB" id="A0A2T4CG19"/>
<protein>
    <submittedName>
        <fullName evidence="2">Uncharacterized protein</fullName>
    </submittedName>
</protein>
<proteinExistence type="predicted"/>
<evidence type="ECO:0000313" key="3">
    <source>
        <dbReference type="Proteomes" id="UP000240760"/>
    </source>
</evidence>
<sequence length="170" mass="18411">MITSEQTKARLQRRKAQQQAAHHIISQPCRQPSASSTPIVTCRRSARASSSSSPASSSSVHKGSIRPTAGLVHAYPAPRDSTLHGLSPLAHAKKPYAGQYVLRTLQQYQQPDCFGLLADCGFRKPPAAGMDCMTDCSCSFARTRAASTYMIHSGMLQHISTLAGNRRETN</sequence>
<evidence type="ECO:0000313" key="2">
    <source>
        <dbReference type="EMBL" id="PTB80478.1"/>
    </source>
</evidence>
<dbReference type="OrthoDB" id="10516392at2759"/>
<organism evidence="2 3">
    <name type="scientific">Trichoderma longibrachiatum ATCC 18648</name>
    <dbReference type="NCBI Taxonomy" id="983965"/>
    <lineage>
        <taxon>Eukaryota</taxon>
        <taxon>Fungi</taxon>
        <taxon>Dikarya</taxon>
        <taxon>Ascomycota</taxon>
        <taxon>Pezizomycotina</taxon>
        <taxon>Sordariomycetes</taxon>
        <taxon>Hypocreomycetidae</taxon>
        <taxon>Hypocreales</taxon>
        <taxon>Hypocreaceae</taxon>
        <taxon>Trichoderma</taxon>
    </lineage>
</organism>
<reference evidence="2 3" key="1">
    <citation type="submission" date="2016-07" db="EMBL/GenBank/DDBJ databases">
        <title>Multiple horizontal gene transfer events from other fungi enriched the ability of initially mycotrophic Trichoderma (Ascomycota) to feed on dead plant biomass.</title>
        <authorList>
            <consortium name="DOE Joint Genome Institute"/>
            <person name="Aerts A."/>
            <person name="Atanasova L."/>
            <person name="Chenthamara K."/>
            <person name="Zhang J."/>
            <person name="Grujic M."/>
            <person name="Henrissat B."/>
            <person name="Kuo A."/>
            <person name="Salamov A."/>
            <person name="Lipzen A."/>
            <person name="Labutti K."/>
            <person name="Barry K."/>
            <person name="Miao Y."/>
            <person name="Rahimi M.J."/>
            <person name="Shen Q."/>
            <person name="Grigoriev I.V."/>
            <person name="Kubicek C.P."/>
            <person name="Druzhinina I.S."/>
        </authorList>
    </citation>
    <scope>NUCLEOTIDE SEQUENCE [LARGE SCALE GENOMIC DNA]</scope>
    <source>
        <strain evidence="2 3">ATCC 18648</strain>
    </source>
</reference>
<name>A0A2T4CG19_TRILO</name>
<dbReference type="EMBL" id="KZ679127">
    <property type="protein sequence ID" value="PTB80478.1"/>
    <property type="molecule type" value="Genomic_DNA"/>
</dbReference>
<dbReference type="Proteomes" id="UP000240760">
    <property type="component" value="Unassembled WGS sequence"/>
</dbReference>
<gene>
    <name evidence="2" type="ORF">M440DRAFT_195948</name>
</gene>